<dbReference type="SUPFAM" id="SSF51735">
    <property type="entry name" value="NAD(P)-binding Rossmann-fold domains"/>
    <property type="match status" value="1"/>
</dbReference>
<comment type="function">
    <text evidence="12">Catalyzes the oxidation of 5,10-methylenetetrahydrofolate to 5,10-methenyltetrahydrofolate and then the hydrolysis of 5,10-methenyltetrahydrofolate to 10-formyltetrahydrofolate.</text>
</comment>
<dbReference type="GO" id="GO:0035999">
    <property type="term" value="P:tetrahydrofolate interconversion"/>
    <property type="evidence" value="ECO:0007669"/>
    <property type="project" value="UniProtKB-UniRule"/>
</dbReference>
<dbReference type="InterPro" id="IPR020867">
    <property type="entry name" value="THF_DH/CycHdrlase_CS"/>
</dbReference>
<protein>
    <recommendedName>
        <fullName evidence="12">Bifunctional protein FolD</fullName>
    </recommendedName>
    <domain>
        <recommendedName>
            <fullName evidence="12">Methylenetetrahydrofolate dehydrogenase</fullName>
            <ecNumber evidence="12">1.5.1.5</ecNumber>
        </recommendedName>
    </domain>
    <domain>
        <recommendedName>
            <fullName evidence="12">Methenyltetrahydrofolate cyclohydrolase</fullName>
            <ecNumber evidence="12">3.5.4.9</ecNumber>
        </recommendedName>
    </domain>
</protein>
<dbReference type="InterPro" id="IPR000672">
    <property type="entry name" value="THF_DH/CycHdrlase"/>
</dbReference>
<dbReference type="EC" id="3.5.4.9" evidence="12"/>
<feature type="compositionally biased region" description="Polar residues" evidence="13">
    <location>
        <begin position="52"/>
        <end position="69"/>
    </location>
</feature>
<organism evidence="16 17">
    <name type="scientific">Rhodococcus erythropolis</name>
    <name type="common">Arthrobacter picolinophilus</name>
    <dbReference type="NCBI Taxonomy" id="1833"/>
    <lineage>
        <taxon>Bacteria</taxon>
        <taxon>Bacillati</taxon>
        <taxon>Actinomycetota</taxon>
        <taxon>Actinomycetes</taxon>
        <taxon>Mycobacteriales</taxon>
        <taxon>Nocardiaceae</taxon>
        <taxon>Rhodococcus</taxon>
        <taxon>Rhodococcus erythropolis group</taxon>
    </lineage>
</organism>
<evidence type="ECO:0000259" key="14">
    <source>
        <dbReference type="Pfam" id="PF00763"/>
    </source>
</evidence>
<dbReference type="Gene3D" id="3.40.50.10860">
    <property type="entry name" value="Leucine Dehydrogenase, chain A, domain 1"/>
    <property type="match status" value="1"/>
</dbReference>
<keyword evidence="11 12" id="KW-0511">Multifunctional enzyme</keyword>
<keyword evidence="10 12" id="KW-0486">Methionine biosynthesis</keyword>
<evidence type="ECO:0000256" key="1">
    <source>
        <dbReference type="ARBA" id="ARBA00004777"/>
    </source>
</evidence>
<evidence type="ECO:0000256" key="4">
    <source>
        <dbReference type="ARBA" id="ARBA00022605"/>
    </source>
</evidence>
<comment type="catalytic activity">
    <reaction evidence="12">
        <text>(6R)-5,10-methylene-5,6,7,8-tetrahydrofolate + NADP(+) = (6R)-5,10-methenyltetrahydrofolate + NADPH</text>
        <dbReference type="Rhea" id="RHEA:22812"/>
        <dbReference type="ChEBI" id="CHEBI:15636"/>
        <dbReference type="ChEBI" id="CHEBI:57455"/>
        <dbReference type="ChEBI" id="CHEBI:57783"/>
        <dbReference type="ChEBI" id="CHEBI:58349"/>
        <dbReference type="EC" id="1.5.1.5"/>
    </reaction>
</comment>
<evidence type="ECO:0000256" key="2">
    <source>
        <dbReference type="ARBA" id="ARBA00011738"/>
    </source>
</evidence>
<gene>
    <name evidence="12" type="primary">folD</name>
    <name evidence="16" type="ORF">G9444_3504</name>
</gene>
<dbReference type="Proteomes" id="UP000502345">
    <property type="component" value="Chromosome"/>
</dbReference>
<comment type="catalytic activity">
    <reaction evidence="12">
        <text>(6R)-5,10-methenyltetrahydrofolate + H2O = (6R)-10-formyltetrahydrofolate + H(+)</text>
        <dbReference type="Rhea" id="RHEA:23700"/>
        <dbReference type="ChEBI" id="CHEBI:15377"/>
        <dbReference type="ChEBI" id="CHEBI:15378"/>
        <dbReference type="ChEBI" id="CHEBI:57455"/>
        <dbReference type="ChEBI" id="CHEBI:195366"/>
        <dbReference type="EC" id="3.5.4.9"/>
    </reaction>
</comment>
<evidence type="ECO:0000256" key="13">
    <source>
        <dbReference type="SAM" id="MobiDB-lite"/>
    </source>
</evidence>
<dbReference type="GO" id="GO:0004477">
    <property type="term" value="F:methenyltetrahydrofolate cyclohydrolase activity"/>
    <property type="evidence" value="ECO:0007669"/>
    <property type="project" value="UniProtKB-UniRule"/>
</dbReference>
<comment type="subunit">
    <text evidence="2 12">Homodimer.</text>
</comment>
<evidence type="ECO:0000256" key="5">
    <source>
        <dbReference type="ARBA" id="ARBA00022755"/>
    </source>
</evidence>
<dbReference type="GO" id="GO:0005829">
    <property type="term" value="C:cytosol"/>
    <property type="evidence" value="ECO:0007669"/>
    <property type="project" value="TreeGrafter"/>
</dbReference>
<dbReference type="EMBL" id="CP050124">
    <property type="protein sequence ID" value="QIP40748.1"/>
    <property type="molecule type" value="Genomic_DNA"/>
</dbReference>
<reference evidence="16 17" key="1">
    <citation type="submission" date="2020-03" db="EMBL/GenBank/DDBJ databases">
        <title>Screen low temperature-resistant strains for efficient degradation of petroleum hydrocarbons under the low temperature.</title>
        <authorList>
            <person name="Wang Y."/>
            <person name="Chen J."/>
        </authorList>
    </citation>
    <scope>NUCLEOTIDE SEQUENCE [LARGE SCALE GENOMIC DNA]</scope>
    <source>
        <strain evidence="16 17">KB1</strain>
    </source>
</reference>
<evidence type="ECO:0000256" key="7">
    <source>
        <dbReference type="ARBA" id="ARBA00022857"/>
    </source>
</evidence>
<evidence type="ECO:0000256" key="11">
    <source>
        <dbReference type="ARBA" id="ARBA00023268"/>
    </source>
</evidence>
<dbReference type="InterPro" id="IPR046346">
    <property type="entry name" value="Aminoacid_DH-like_N_sf"/>
</dbReference>
<sequence>MSGVLDAFRGGEATARYADHARLARVGITTGECTSRGIDRLGASHILCEGGSMSTENRPTENVSTKNLSTQTAPARIIDGRAIADAALADLSVRTRQFRDEAGHVPCLAAVIVGADPASKAYVQMKAKRSVAVGMTSRTVELPVSTTTEELVGVLRALSADPSIDGILLQHPVPDHIDERAAFDAISADKDVDGVTSASFAAMALTGGGFESCTPSGILRLLDATGVELSGKHAVVVGRSPILGLPMGMLLLRRGATVTYCHSRTVDLAAHVASADVVIAAVGVPELIKGAWIKPGAVVIDAGYNEGNVGDVEYAAALPHAGAITPVPGGVGPMTVAVLLEQTLAAAVRAADVRACSENHDSRVEPDPAIASDRL</sequence>
<dbReference type="Pfam" id="PF00763">
    <property type="entry name" value="THF_DHG_CYH"/>
    <property type="match status" value="1"/>
</dbReference>
<evidence type="ECO:0000256" key="12">
    <source>
        <dbReference type="HAMAP-Rule" id="MF_01576"/>
    </source>
</evidence>
<keyword evidence="3 12" id="KW-0554">One-carbon metabolism</keyword>
<dbReference type="GO" id="GO:0009086">
    <property type="term" value="P:methionine biosynthetic process"/>
    <property type="evidence" value="ECO:0007669"/>
    <property type="project" value="UniProtKB-KW"/>
</dbReference>
<keyword evidence="5 12" id="KW-0658">Purine biosynthesis</keyword>
<comment type="pathway">
    <text evidence="1 12">One-carbon metabolism; tetrahydrofolate interconversion.</text>
</comment>
<dbReference type="GO" id="GO:0006164">
    <property type="term" value="P:purine nucleotide biosynthetic process"/>
    <property type="evidence" value="ECO:0007669"/>
    <property type="project" value="UniProtKB-KW"/>
</dbReference>
<feature type="domain" description="Tetrahydrofolate dehydrogenase/cyclohydrolase NAD(P)-binding" evidence="15">
    <location>
        <begin position="212"/>
        <end position="349"/>
    </location>
</feature>
<keyword evidence="6 12" id="KW-0378">Hydrolase</keyword>
<dbReference type="PROSITE" id="PS00767">
    <property type="entry name" value="THF_DHG_CYH_2"/>
    <property type="match status" value="1"/>
</dbReference>
<dbReference type="SUPFAM" id="SSF53223">
    <property type="entry name" value="Aminoacid dehydrogenase-like, N-terminal domain"/>
    <property type="match status" value="1"/>
</dbReference>
<keyword evidence="8 12" id="KW-0560">Oxidoreductase</keyword>
<dbReference type="PANTHER" id="PTHR48099:SF5">
    <property type="entry name" value="C-1-TETRAHYDROFOLATE SYNTHASE, CYTOPLASMIC"/>
    <property type="match status" value="1"/>
</dbReference>
<keyword evidence="7 12" id="KW-0521">NADP</keyword>
<dbReference type="GO" id="GO:0004488">
    <property type="term" value="F:methylenetetrahydrofolate dehydrogenase (NADP+) activity"/>
    <property type="evidence" value="ECO:0007669"/>
    <property type="project" value="UniProtKB-UniRule"/>
</dbReference>
<dbReference type="Gene3D" id="3.40.50.720">
    <property type="entry name" value="NAD(P)-binding Rossmann-like Domain"/>
    <property type="match status" value="1"/>
</dbReference>
<dbReference type="InterPro" id="IPR036291">
    <property type="entry name" value="NAD(P)-bd_dom_sf"/>
</dbReference>
<dbReference type="UniPathway" id="UPA00193"/>
<dbReference type="HAMAP" id="MF_01576">
    <property type="entry name" value="THF_DHG_CYH"/>
    <property type="match status" value="1"/>
</dbReference>
<evidence type="ECO:0000256" key="10">
    <source>
        <dbReference type="ARBA" id="ARBA00023167"/>
    </source>
</evidence>
<comment type="similarity">
    <text evidence="12">Belongs to the tetrahydrofolate dehydrogenase/cyclohydrolase family.</text>
</comment>
<proteinExistence type="inferred from homology"/>
<dbReference type="Pfam" id="PF02882">
    <property type="entry name" value="THF_DHG_CYH_C"/>
    <property type="match status" value="1"/>
</dbReference>
<dbReference type="EC" id="1.5.1.5" evidence="12"/>
<dbReference type="InterPro" id="IPR020630">
    <property type="entry name" value="THF_DH/CycHdrlase_cat_dom"/>
</dbReference>
<keyword evidence="4 12" id="KW-0028">Amino-acid biosynthesis</keyword>
<dbReference type="PRINTS" id="PR00085">
    <property type="entry name" value="THFDHDRGNASE"/>
</dbReference>
<dbReference type="GO" id="GO:0000105">
    <property type="term" value="P:L-histidine biosynthetic process"/>
    <property type="evidence" value="ECO:0007669"/>
    <property type="project" value="UniProtKB-KW"/>
</dbReference>
<evidence type="ECO:0000256" key="8">
    <source>
        <dbReference type="ARBA" id="ARBA00023002"/>
    </source>
</evidence>
<evidence type="ECO:0000313" key="16">
    <source>
        <dbReference type="EMBL" id="QIP40748.1"/>
    </source>
</evidence>
<dbReference type="AlphaFoldDB" id="A0A6G9CV34"/>
<dbReference type="FunFam" id="3.40.50.720:FF:000006">
    <property type="entry name" value="Bifunctional protein FolD"/>
    <property type="match status" value="1"/>
</dbReference>
<dbReference type="PANTHER" id="PTHR48099">
    <property type="entry name" value="C-1-TETRAHYDROFOLATE SYNTHASE, CYTOPLASMIC-RELATED"/>
    <property type="match status" value="1"/>
</dbReference>
<feature type="region of interest" description="Disordered" evidence="13">
    <location>
        <begin position="50"/>
        <end position="69"/>
    </location>
</feature>
<evidence type="ECO:0000256" key="3">
    <source>
        <dbReference type="ARBA" id="ARBA00022563"/>
    </source>
</evidence>
<dbReference type="InterPro" id="IPR020631">
    <property type="entry name" value="THF_DH/CycHdrlase_NAD-bd_dom"/>
</dbReference>
<name>A0A6G9CV34_RHOER</name>
<evidence type="ECO:0000313" key="17">
    <source>
        <dbReference type="Proteomes" id="UP000502345"/>
    </source>
</evidence>
<feature type="domain" description="Tetrahydrofolate dehydrogenase/cyclohydrolase catalytic" evidence="14">
    <location>
        <begin position="78"/>
        <end position="193"/>
    </location>
</feature>
<comment type="caution">
    <text evidence="12">Lacks conserved residue(s) required for the propagation of feature annotation.</text>
</comment>
<accession>A0A6G9CV34</accession>
<evidence type="ECO:0000259" key="15">
    <source>
        <dbReference type="Pfam" id="PF02882"/>
    </source>
</evidence>
<dbReference type="CDD" id="cd01080">
    <property type="entry name" value="NAD_bind_m-THF_DH_Cyclohyd"/>
    <property type="match status" value="1"/>
</dbReference>
<evidence type="ECO:0000256" key="9">
    <source>
        <dbReference type="ARBA" id="ARBA00023102"/>
    </source>
</evidence>
<evidence type="ECO:0000256" key="6">
    <source>
        <dbReference type="ARBA" id="ARBA00022801"/>
    </source>
</evidence>
<feature type="binding site" evidence="12">
    <location>
        <begin position="238"/>
        <end position="240"/>
    </location>
    <ligand>
        <name>NADP(+)</name>
        <dbReference type="ChEBI" id="CHEBI:58349"/>
    </ligand>
</feature>
<keyword evidence="9 12" id="KW-0368">Histidine biosynthesis</keyword>